<dbReference type="AlphaFoldDB" id="A0A392R983"/>
<reference evidence="1 2" key="1">
    <citation type="journal article" date="2018" name="Front. Plant Sci.">
        <title>Red Clover (Trifolium pratense) and Zigzag Clover (T. medium) - A Picture of Genomic Similarities and Differences.</title>
        <authorList>
            <person name="Dluhosova J."/>
            <person name="Istvanek J."/>
            <person name="Nedelnik J."/>
            <person name="Repkova J."/>
        </authorList>
    </citation>
    <scope>NUCLEOTIDE SEQUENCE [LARGE SCALE GENOMIC DNA]</scope>
    <source>
        <strain evidence="2">cv. 10/8</strain>
        <tissue evidence="1">Leaf</tissue>
    </source>
</reference>
<feature type="non-terminal residue" evidence="1">
    <location>
        <position position="1"/>
    </location>
</feature>
<accession>A0A392R983</accession>
<sequence>NGDMDELMVFQKNTKEWVEGANREFESAQLRKKGRLLTDDFFEETTVTNQIWKENLGLLDSDLSMHLKFGLEPKTLFVKKDVFKYSRFESFKAEVEERFANQDSKISEIVSTQKNIEAKQDAMSVDLKAILAILSQK</sequence>
<name>A0A392R983_9FABA</name>
<evidence type="ECO:0000313" key="1">
    <source>
        <dbReference type="EMBL" id="MCI33141.1"/>
    </source>
</evidence>
<comment type="caution">
    <text evidence="1">The sequence shown here is derived from an EMBL/GenBank/DDBJ whole genome shotgun (WGS) entry which is preliminary data.</text>
</comment>
<dbReference type="Proteomes" id="UP000265520">
    <property type="component" value="Unassembled WGS sequence"/>
</dbReference>
<proteinExistence type="predicted"/>
<evidence type="ECO:0000313" key="2">
    <source>
        <dbReference type="Proteomes" id="UP000265520"/>
    </source>
</evidence>
<keyword evidence="2" id="KW-1185">Reference proteome</keyword>
<protein>
    <submittedName>
        <fullName evidence="1">Uncharacterized protein</fullName>
    </submittedName>
</protein>
<dbReference type="EMBL" id="LXQA010201822">
    <property type="protein sequence ID" value="MCI33141.1"/>
    <property type="molecule type" value="Genomic_DNA"/>
</dbReference>
<organism evidence="1 2">
    <name type="scientific">Trifolium medium</name>
    <dbReference type="NCBI Taxonomy" id="97028"/>
    <lineage>
        <taxon>Eukaryota</taxon>
        <taxon>Viridiplantae</taxon>
        <taxon>Streptophyta</taxon>
        <taxon>Embryophyta</taxon>
        <taxon>Tracheophyta</taxon>
        <taxon>Spermatophyta</taxon>
        <taxon>Magnoliopsida</taxon>
        <taxon>eudicotyledons</taxon>
        <taxon>Gunneridae</taxon>
        <taxon>Pentapetalae</taxon>
        <taxon>rosids</taxon>
        <taxon>fabids</taxon>
        <taxon>Fabales</taxon>
        <taxon>Fabaceae</taxon>
        <taxon>Papilionoideae</taxon>
        <taxon>50 kb inversion clade</taxon>
        <taxon>NPAAA clade</taxon>
        <taxon>Hologalegina</taxon>
        <taxon>IRL clade</taxon>
        <taxon>Trifolieae</taxon>
        <taxon>Trifolium</taxon>
    </lineage>
</organism>